<dbReference type="Proteomes" id="UP000479710">
    <property type="component" value="Unassembled WGS sequence"/>
</dbReference>
<name>A0A6G1DWX6_9ORYZ</name>
<feature type="region of interest" description="Disordered" evidence="1">
    <location>
        <begin position="1"/>
        <end position="51"/>
    </location>
</feature>
<gene>
    <name evidence="2" type="ORF">E2562_011553</name>
</gene>
<comment type="caution">
    <text evidence="2">The sequence shown here is derived from an EMBL/GenBank/DDBJ whole genome shotgun (WGS) entry which is preliminary data.</text>
</comment>
<sequence>MRTRSHKPPCLSSPPTPPPDGSQRRARPIGHGASFPVQAPGHLRSGAAAPSCSCCRGHAQLVGASPRVSAWRPPHRGKPPPRVRSSSRPAARRPRNAHPPEPLLR</sequence>
<feature type="region of interest" description="Disordered" evidence="1">
    <location>
        <begin position="64"/>
        <end position="105"/>
    </location>
</feature>
<evidence type="ECO:0000256" key="1">
    <source>
        <dbReference type="SAM" id="MobiDB-lite"/>
    </source>
</evidence>
<keyword evidence="3" id="KW-1185">Reference proteome</keyword>
<protein>
    <submittedName>
        <fullName evidence="2">Uncharacterized protein</fullName>
    </submittedName>
</protein>
<proteinExistence type="predicted"/>
<evidence type="ECO:0000313" key="2">
    <source>
        <dbReference type="EMBL" id="KAF0916702.1"/>
    </source>
</evidence>
<feature type="compositionally biased region" description="Pro residues" evidence="1">
    <location>
        <begin position="11"/>
        <end position="20"/>
    </location>
</feature>
<evidence type="ECO:0000313" key="3">
    <source>
        <dbReference type="Proteomes" id="UP000479710"/>
    </source>
</evidence>
<accession>A0A6G1DWX6</accession>
<organism evidence="2 3">
    <name type="scientific">Oryza meyeriana var. granulata</name>
    <dbReference type="NCBI Taxonomy" id="110450"/>
    <lineage>
        <taxon>Eukaryota</taxon>
        <taxon>Viridiplantae</taxon>
        <taxon>Streptophyta</taxon>
        <taxon>Embryophyta</taxon>
        <taxon>Tracheophyta</taxon>
        <taxon>Spermatophyta</taxon>
        <taxon>Magnoliopsida</taxon>
        <taxon>Liliopsida</taxon>
        <taxon>Poales</taxon>
        <taxon>Poaceae</taxon>
        <taxon>BOP clade</taxon>
        <taxon>Oryzoideae</taxon>
        <taxon>Oryzeae</taxon>
        <taxon>Oryzinae</taxon>
        <taxon>Oryza</taxon>
        <taxon>Oryza meyeriana</taxon>
    </lineage>
</organism>
<reference evidence="2 3" key="1">
    <citation type="submission" date="2019-11" db="EMBL/GenBank/DDBJ databases">
        <title>Whole genome sequence of Oryza granulata.</title>
        <authorList>
            <person name="Li W."/>
        </authorList>
    </citation>
    <scope>NUCLEOTIDE SEQUENCE [LARGE SCALE GENOMIC DNA]</scope>
    <source>
        <strain evidence="3">cv. Menghai</strain>
        <tissue evidence="2">Leaf</tissue>
    </source>
</reference>
<dbReference type="EMBL" id="SPHZ02000005">
    <property type="protein sequence ID" value="KAF0916702.1"/>
    <property type="molecule type" value="Genomic_DNA"/>
</dbReference>
<dbReference type="AlphaFoldDB" id="A0A6G1DWX6"/>